<dbReference type="InterPro" id="IPR020390">
    <property type="entry name" value="Uncharacterised_YqhV"/>
</dbReference>
<dbReference type="AlphaFoldDB" id="A0A084GWE5"/>
<evidence type="ECO:0008006" key="4">
    <source>
        <dbReference type="Google" id="ProtNLM"/>
    </source>
</evidence>
<reference evidence="2 3" key="1">
    <citation type="journal article" date="2005" name="Int. J. Syst. Evol. Microbiol.">
        <title>Bacillus cibi sp. nov., isolated from jeotgal, a traditional Korean fermented seafood.</title>
        <authorList>
            <person name="Yoon J.H."/>
            <person name="Lee C.H."/>
            <person name="Oh T.K."/>
        </authorList>
    </citation>
    <scope>NUCLEOTIDE SEQUENCE [LARGE SCALE GENOMIC DNA]</scope>
    <source>
        <strain evidence="2 3">DSM 16189</strain>
    </source>
</reference>
<evidence type="ECO:0000313" key="2">
    <source>
        <dbReference type="EMBL" id="KEZ51657.1"/>
    </source>
</evidence>
<feature type="transmembrane region" description="Helical" evidence="1">
    <location>
        <begin position="74"/>
        <end position="92"/>
    </location>
</feature>
<proteinExistence type="predicted"/>
<name>A0A084GWE5_METID</name>
<dbReference type="EMBL" id="JNVC02000005">
    <property type="protein sequence ID" value="KEZ51657.1"/>
    <property type="molecule type" value="Genomic_DNA"/>
</dbReference>
<keyword evidence="1" id="KW-0812">Transmembrane</keyword>
<keyword evidence="1" id="KW-1133">Transmembrane helix</keyword>
<organism evidence="2 3">
    <name type="scientific">Metabacillus indicus</name>
    <name type="common">Bacillus indicus</name>
    <dbReference type="NCBI Taxonomy" id="246786"/>
    <lineage>
        <taxon>Bacteria</taxon>
        <taxon>Bacillati</taxon>
        <taxon>Bacillota</taxon>
        <taxon>Bacilli</taxon>
        <taxon>Bacillales</taxon>
        <taxon>Bacillaceae</taxon>
        <taxon>Metabacillus</taxon>
    </lineage>
</organism>
<evidence type="ECO:0000256" key="1">
    <source>
        <dbReference type="SAM" id="Phobius"/>
    </source>
</evidence>
<gene>
    <name evidence="2" type="ORF">GS18_0211050</name>
</gene>
<dbReference type="Proteomes" id="UP000028549">
    <property type="component" value="Unassembled WGS sequence"/>
</dbReference>
<dbReference type="STRING" id="246786.GS18_0211050"/>
<keyword evidence="1" id="KW-0472">Membrane</keyword>
<evidence type="ECO:0000313" key="3">
    <source>
        <dbReference type="Proteomes" id="UP000028549"/>
    </source>
</evidence>
<feature type="transmembrane region" description="Helical" evidence="1">
    <location>
        <begin position="16"/>
        <end position="36"/>
    </location>
</feature>
<accession>A0A084GWE5</accession>
<keyword evidence="3" id="KW-1185">Reference proteome</keyword>
<protein>
    <recommendedName>
        <fullName evidence="4">DUF2619 domain-containing protein</fullName>
    </recommendedName>
</protein>
<feature type="transmembrane region" description="Helical" evidence="1">
    <location>
        <begin position="48"/>
        <end position="68"/>
    </location>
</feature>
<dbReference type="RefSeq" id="WP_035207096.1">
    <property type="nucleotide sequence ID" value="NZ_CANLZQ010000001.1"/>
</dbReference>
<sequence length="93" mass="10141">MKHFLAGLDPAVRSMALLRLLSASIEMTAAVLMLVFNDVRKAVLINSMLAIVGPVIFILTMTIGIFQIAEQLSYAKLIFISIGVAFILIGVYK</sequence>
<comment type="caution">
    <text evidence="2">The sequence shown here is derived from an EMBL/GenBank/DDBJ whole genome shotgun (WGS) entry which is preliminary data.</text>
</comment>
<dbReference type="OrthoDB" id="1726013at2"/>
<dbReference type="Pfam" id="PF10942">
    <property type="entry name" value="DUF2619"/>
    <property type="match status" value="1"/>
</dbReference>